<evidence type="ECO:0000313" key="1">
    <source>
        <dbReference type="EMBL" id="JAD48919.1"/>
    </source>
</evidence>
<proteinExistence type="predicted"/>
<protein>
    <submittedName>
        <fullName evidence="1">Uncharacterized protein</fullName>
    </submittedName>
</protein>
<dbReference type="AlphaFoldDB" id="A0A0A9AB56"/>
<name>A0A0A9AB56_ARUDO</name>
<sequence length="29" mass="3221">MSLSTDDFLVTHVVPKFMVIRDPCGLSLV</sequence>
<reference evidence="1" key="1">
    <citation type="submission" date="2014-09" db="EMBL/GenBank/DDBJ databases">
        <authorList>
            <person name="Magalhaes I.L.F."/>
            <person name="Oliveira U."/>
            <person name="Santos F.R."/>
            <person name="Vidigal T.H.D.A."/>
            <person name="Brescovit A.D."/>
            <person name="Santos A.J."/>
        </authorList>
    </citation>
    <scope>NUCLEOTIDE SEQUENCE</scope>
    <source>
        <tissue evidence="1">Shoot tissue taken approximately 20 cm above the soil surface</tissue>
    </source>
</reference>
<reference evidence="1" key="2">
    <citation type="journal article" date="2015" name="Data Brief">
        <title>Shoot transcriptome of the giant reed, Arundo donax.</title>
        <authorList>
            <person name="Barrero R.A."/>
            <person name="Guerrero F.D."/>
            <person name="Moolhuijzen P."/>
            <person name="Goolsby J.A."/>
            <person name="Tidwell J."/>
            <person name="Bellgard S.E."/>
            <person name="Bellgard M.I."/>
        </authorList>
    </citation>
    <scope>NUCLEOTIDE SEQUENCE</scope>
    <source>
        <tissue evidence="1">Shoot tissue taken approximately 20 cm above the soil surface</tissue>
    </source>
</reference>
<organism evidence="1">
    <name type="scientific">Arundo donax</name>
    <name type="common">Giant reed</name>
    <name type="synonym">Donax arundinaceus</name>
    <dbReference type="NCBI Taxonomy" id="35708"/>
    <lineage>
        <taxon>Eukaryota</taxon>
        <taxon>Viridiplantae</taxon>
        <taxon>Streptophyta</taxon>
        <taxon>Embryophyta</taxon>
        <taxon>Tracheophyta</taxon>
        <taxon>Spermatophyta</taxon>
        <taxon>Magnoliopsida</taxon>
        <taxon>Liliopsida</taxon>
        <taxon>Poales</taxon>
        <taxon>Poaceae</taxon>
        <taxon>PACMAD clade</taxon>
        <taxon>Arundinoideae</taxon>
        <taxon>Arundineae</taxon>
        <taxon>Arundo</taxon>
    </lineage>
</organism>
<accession>A0A0A9AB56</accession>
<dbReference type="EMBL" id="GBRH01248976">
    <property type="protein sequence ID" value="JAD48919.1"/>
    <property type="molecule type" value="Transcribed_RNA"/>
</dbReference>